<keyword evidence="3" id="KW-1003">Cell membrane</keyword>
<dbReference type="InterPro" id="IPR020846">
    <property type="entry name" value="MFS_dom"/>
</dbReference>
<evidence type="ECO:0000256" key="5">
    <source>
        <dbReference type="ARBA" id="ARBA00022989"/>
    </source>
</evidence>
<feature type="transmembrane region" description="Helical" evidence="7">
    <location>
        <begin position="289"/>
        <end position="307"/>
    </location>
</feature>
<dbReference type="RefSeq" id="WP_125486908.1">
    <property type="nucleotide sequence ID" value="NZ_RSDW01000001.1"/>
</dbReference>
<name>A0A3R9NWP1_9BACT</name>
<organism evidence="9 10">
    <name type="scientific">Edaphobacter aggregans</name>
    <dbReference type="NCBI Taxonomy" id="570835"/>
    <lineage>
        <taxon>Bacteria</taxon>
        <taxon>Pseudomonadati</taxon>
        <taxon>Acidobacteriota</taxon>
        <taxon>Terriglobia</taxon>
        <taxon>Terriglobales</taxon>
        <taxon>Acidobacteriaceae</taxon>
        <taxon>Edaphobacter</taxon>
    </lineage>
</organism>
<feature type="domain" description="Major facilitator superfamily (MFS) profile" evidence="8">
    <location>
        <begin position="1"/>
        <end position="403"/>
    </location>
</feature>
<dbReference type="CDD" id="cd06173">
    <property type="entry name" value="MFS_MefA_like"/>
    <property type="match status" value="1"/>
</dbReference>
<feature type="transmembrane region" description="Helical" evidence="7">
    <location>
        <begin position="111"/>
        <end position="128"/>
    </location>
</feature>
<keyword evidence="5 7" id="KW-1133">Transmembrane helix</keyword>
<dbReference type="PANTHER" id="PTHR23513">
    <property type="entry name" value="INTEGRAL MEMBRANE EFFLUX PROTEIN-RELATED"/>
    <property type="match status" value="1"/>
</dbReference>
<keyword evidence="4 7" id="KW-0812">Transmembrane</keyword>
<feature type="transmembrane region" description="Helical" evidence="7">
    <location>
        <begin position="313"/>
        <end position="330"/>
    </location>
</feature>
<dbReference type="AlphaFoldDB" id="A0A3R9NWP1"/>
<evidence type="ECO:0000256" key="2">
    <source>
        <dbReference type="ARBA" id="ARBA00022448"/>
    </source>
</evidence>
<evidence type="ECO:0000313" key="9">
    <source>
        <dbReference type="EMBL" id="RSL18559.1"/>
    </source>
</evidence>
<comment type="subcellular location">
    <subcellularLocation>
        <location evidence="1">Cell membrane</location>
        <topology evidence="1">Multi-pass membrane protein</topology>
    </subcellularLocation>
</comment>
<feature type="transmembrane region" description="Helical" evidence="7">
    <location>
        <begin position="379"/>
        <end position="399"/>
    </location>
</feature>
<evidence type="ECO:0000256" key="4">
    <source>
        <dbReference type="ARBA" id="ARBA00022692"/>
    </source>
</evidence>
<evidence type="ECO:0000313" key="10">
    <source>
        <dbReference type="Proteomes" id="UP000269669"/>
    </source>
</evidence>
<accession>A0A3R9NWP1</accession>
<keyword evidence="10" id="KW-1185">Reference proteome</keyword>
<dbReference type="InterPro" id="IPR036259">
    <property type="entry name" value="MFS_trans_sf"/>
</dbReference>
<dbReference type="GO" id="GO:0022857">
    <property type="term" value="F:transmembrane transporter activity"/>
    <property type="evidence" value="ECO:0007669"/>
    <property type="project" value="InterPro"/>
</dbReference>
<comment type="caution">
    <text evidence="9">The sequence shown here is derived from an EMBL/GenBank/DDBJ whole genome shotgun (WGS) entry which is preliminary data.</text>
</comment>
<evidence type="ECO:0000256" key="1">
    <source>
        <dbReference type="ARBA" id="ARBA00004651"/>
    </source>
</evidence>
<feature type="transmembrane region" description="Helical" evidence="7">
    <location>
        <begin position="177"/>
        <end position="199"/>
    </location>
</feature>
<protein>
    <submittedName>
        <fullName evidence="9">Putative MFS family arabinose efflux permease</fullName>
    </submittedName>
</protein>
<dbReference type="Gene3D" id="1.20.1250.20">
    <property type="entry name" value="MFS general substrate transporter like domains"/>
    <property type="match status" value="1"/>
</dbReference>
<dbReference type="SUPFAM" id="SSF103473">
    <property type="entry name" value="MFS general substrate transporter"/>
    <property type="match status" value="1"/>
</dbReference>
<keyword evidence="2" id="KW-0813">Transport</keyword>
<dbReference type="PROSITE" id="PS50850">
    <property type="entry name" value="MFS"/>
    <property type="match status" value="1"/>
</dbReference>
<dbReference type="OrthoDB" id="9775268at2"/>
<dbReference type="Proteomes" id="UP000269669">
    <property type="component" value="Unassembled WGS sequence"/>
</dbReference>
<feature type="transmembrane region" description="Helical" evidence="7">
    <location>
        <begin position="84"/>
        <end position="105"/>
    </location>
</feature>
<feature type="transmembrane region" description="Helical" evidence="7">
    <location>
        <begin position="263"/>
        <end position="282"/>
    </location>
</feature>
<dbReference type="EMBL" id="RSDW01000001">
    <property type="protein sequence ID" value="RSL18559.1"/>
    <property type="molecule type" value="Genomic_DNA"/>
</dbReference>
<proteinExistence type="predicted"/>
<evidence type="ECO:0000256" key="7">
    <source>
        <dbReference type="SAM" id="Phobius"/>
    </source>
</evidence>
<feature type="transmembrane region" description="Helical" evidence="7">
    <location>
        <begin position="229"/>
        <end position="251"/>
    </location>
</feature>
<feature type="transmembrane region" description="Helical" evidence="7">
    <location>
        <begin position="53"/>
        <end position="72"/>
    </location>
</feature>
<gene>
    <name evidence="9" type="ORF">EDE15_4148</name>
</gene>
<evidence type="ECO:0000256" key="6">
    <source>
        <dbReference type="ARBA" id="ARBA00023136"/>
    </source>
</evidence>
<evidence type="ECO:0000259" key="8">
    <source>
        <dbReference type="PROSITE" id="PS50850"/>
    </source>
</evidence>
<evidence type="ECO:0000256" key="3">
    <source>
        <dbReference type="ARBA" id="ARBA00022475"/>
    </source>
</evidence>
<dbReference type="PANTHER" id="PTHR23513:SF11">
    <property type="entry name" value="STAPHYLOFERRIN A TRANSPORTER"/>
    <property type="match status" value="1"/>
</dbReference>
<dbReference type="Pfam" id="PF05977">
    <property type="entry name" value="MFS_3"/>
    <property type="match status" value="1"/>
</dbReference>
<sequence>MKNRAAGTFRALSIFNYRVWTAGALVSNIGTWMQRVAQDWLVLTQLTHHDASAVGIVMALQFGPQLLLMPWTGFAADHFNQRKLLMFTQALMGALALALGVLTIAGNVRLWHVYVFAFLFGSAAALDAPVRQTFVAELVGDEHLPNAVALNSTSFNAGRMVGPAVAGLVIAKVGTGWAFVINGLSFAAVLISMSLFRVAELYPNTRARRTEGGFLEGFRYVWNRQDLRAVLVMLFLIGTFGLNFPIFTSTMAVKVFHTDACGFGLLSSIMAVGTISGALIAAGRDKPKFGSLLVGSAVFGIGCTLAALAPGYWWFAAALVIIGVAALTFTNTTNSMMQLSTEPAMRGRVMALRLAVALGGTPIGAPIVGWVANRFGPRWALGVGAASGFAAALVAVYVLTRSTGLKDAEFGLTSSSRR</sequence>
<feature type="transmembrane region" description="Helical" evidence="7">
    <location>
        <begin position="351"/>
        <end position="373"/>
    </location>
</feature>
<dbReference type="InterPro" id="IPR010290">
    <property type="entry name" value="TM_effector"/>
</dbReference>
<dbReference type="GO" id="GO:0005886">
    <property type="term" value="C:plasma membrane"/>
    <property type="evidence" value="ECO:0007669"/>
    <property type="project" value="UniProtKB-SubCell"/>
</dbReference>
<reference evidence="9 10" key="1">
    <citation type="submission" date="2018-12" db="EMBL/GenBank/DDBJ databases">
        <title>Sequencing of bacterial isolates from soil warming experiment in Harvard Forest, Massachusetts, USA.</title>
        <authorList>
            <person name="Deangelis K."/>
        </authorList>
    </citation>
    <scope>NUCLEOTIDE SEQUENCE [LARGE SCALE GENOMIC DNA]</scope>
    <source>
        <strain evidence="9 10">EB153</strain>
    </source>
</reference>
<keyword evidence="6 7" id="KW-0472">Membrane</keyword>